<proteinExistence type="inferred from homology"/>
<dbReference type="GO" id="GO:0099078">
    <property type="term" value="C:BORC complex"/>
    <property type="evidence" value="ECO:0007669"/>
    <property type="project" value="TreeGrafter"/>
</dbReference>
<dbReference type="Pfam" id="PF14712">
    <property type="entry name" value="Snapin_Pallidin"/>
    <property type="match status" value="1"/>
</dbReference>
<keyword evidence="5" id="KW-1185">Reference proteome</keyword>
<sequence>MNDCPPSTTVSSSDLLQLSANSQETDNHPFTDELPATYQAAIPSITSELTDSLVGFIQPALLKLDRFVRDTQLSQKQLEEQLTILSKAVNRLFELNACPVDLEPYVQRLHGYNQRILKVHTSLRHSRVRPCKSPQTSSD</sequence>
<dbReference type="PANTHER" id="PTHR31305:SF2">
    <property type="entry name" value="SNARE-ASSOCIATED PROTEIN SNAPIN"/>
    <property type="match status" value="1"/>
</dbReference>
<accession>A0A8J4TM94</accession>
<dbReference type="OrthoDB" id="5399166at2759"/>
<name>A0A8J4TM94_9TREM</name>
<evidence type="ECO:0000256" key="3">
    <source>
        <dbReference type="ARBA" id="ARBA00033330"/>
    </source>
</evidence>
<dbReference type="GO" id="GO:0008333">
    <property type="term" value="P:endosome to lysosome transport"/>
    <property type="evidence" value="ECO:0007669"/>
    <property type="project" value="TreeGrafter"/>
</dbReference>
<dbReference type="PANTHER" id="PTHR31305">
    <property type="entry name" value="SNARE-ASSOCIATED PROTEIN SNAPIN"/>
    <property type="match status" value="1"/>
</dbReference>
<dbReference type="GO" id="GO:0000149">
    <property type="term" value="F:SNARE binding"/>
    <property type="evidence" value="ECO:0007669"/>
    <property type="project" value="TreeGrafter"/>
</dbReference>
<organism evidence="4 5">
    <name type="scientific">Paragonimus heterotremus</name>
    <dbReference type="NCBI Taxonomy" id="100268"/>
    <lineage>
        <taxon>Eukaryota</taxon>
        <taxon>Metazoa</taxon>
        <taxon>Spiralia</taxon>
        <taxon>Lophotrochozoa</taxon>
        <taxon>Platyhelminthes</taxon>
        <taxon>Trematoda</taxon>
        <taxon>Digenea</taxon>
        <taxon>Plagiorchiida</taxon>
        <taxon>Troglotremata</taxon>
        <taxon>Troglotrematidae</taxon>
        <taxon>Paragonimus</taxon>
    </lineage>
</organism>
<protein>
    <recommendedName>
        <fullName evidence="3">Biogenesis of lysosome-related organelles complex 1 subunit 7</fullName>
    </recommendedName>
</protein>
<dbReference type="GO" id="GO:2000300">
    <property type="term" value="P:regulation of synaptic vesicle exocytosis"/>
    <property type="evidence" value="ECO:0007669"/>
    <property type="project" value="TreeGrafter"/>
</dbReference>
<dbReference type="Proteomes" id="UP000748531">
    <property type="component" value="Unassembled WGS sequence"/>
</dbReference>
<evidence type="ECO:0000313" key="5">
    <source>
        <dbReference type="Proteomes" id="UP000748531"/>
    </source>
</evidence>
<dbReference type="GO" id="GO:0008021">
    <property type="term" value="C:synaptic vesicle"/>
    <property type="evidence" value="ECO:0007669"/>
    <property type="project" value="TreeGrafter"/>
</dbReference>
<dbReference type="InterPro" id="IPR028119">
    <property type="entry name" value="Snapin/Pallidin/Snn1"/>
</dbReference>
<evidence type="ECO:0000256" key="1">
    <source>
        <dbReference type="ARBA" id="ARBA00006111"/>
    </source>
</evidence>
<comment type="similarity">
    <text evidence="1">Belongs to the SNAPIN family.</text>
</comment>
<dbReference type="InterPro" id="IPR017246">
    <property type="entry name" value="Snapin"/>
</dbReference>
<evidence type="ECO:0000256" key="2">
    <source>
        <dbReference type="ARBA" id="ARBA00023054"/>
    </source>
</evidence>
<keyword evidence="2" id="KW-0175">Coiled coil</keyword>
<gene>
    <name evidence="4" type="ORF">PHET_01429</name>
</gene>
<dbReference type="GO" id="GO:0032418">
    <property type="term" value="P:lysosome localization"/>
    <property type="evidence" value="ECO:0007669"/>
    <property type="project" value="TreeGrafter"/>
</dbReference>
<dbReference type="GO" id="GO:0006886">
    <property type="term" value="P:intracellular protein transport"/>
    <property type="evidence" value="ECO:0007669"/>
    <property type="project" value="InterPro"/>
</dbReference>
<dbReference type="GO" id="GO:0007040">
    <property type="term" value="P:lysosome organization"/>
    <property type="evidence" value="ECO:0007669"/>
    <property type="project" value="TreeGrafter"/>
</dbReference>
<dbReference type="AlphaFoldDB" id="A0A8J4TM94"/>
<dbReference type="EMBL" id="LUCH01000447">
    <property type="protein sequence ID" value="KAF5405117.1"/>
    <property type="molecule type" value="Genomic_DNA"/>
</dbReference>
<comment type="caution">
    <text evidence="4">The sequence shown here is derived from an EMBL/GenBank/DDBJ whole genome shotgun (WGS) entry which is preliminary data.</text>
</comment>
<reference evidence="4" key="1">
    <citation type="submission" date="2019-05" db="EMBL/GenBank/DDBJ databases">
        <title>Annotation for the trematode Paragonimus heterotremus.</title>
        <authorList>
            <person name="Choi Y.-J."/>
        </authorList>
    </citation>
    <scope>NUCLEOTIDE SEQUENCE</scope>
    <source>
        <strain evidence="4">LC</strain>
    </source>
</reference>
<dbReference type="GO" id="GO:0016079">
    <property type="term" value="P:synaptic vesicle exocytosis"/>
    <property type="evidence" value="ECO:0007669"/>
    <property type="project" value="TreeGrafter"/>
</dbReference>
<evidence type="ECO:0000313" key="4">
    <source>
        <dbReference type="EMBL" id="KAF5405117.1"/>
    </source>
</evidence>
<dbReference type="GO" id="GO:0031083">
    <property type="term" value="C:BLOC-1 complex"/>
    <property type="evidence" value="ECO:0007669"/>
    <property type="project" value="InterPro"/>
</dbReference>